<dbReference type="AlphaFoldDB" id="A0A9J6CKN2"/>
<evidence type="ECO:0000313" key="3">
    <source>
        <dbReference type="Proteomes" id="UP001107558"/>
    </source>
</evidence>
<dbReference type="PANTHER" id="PTHR21112">
    <property type="entry name" value="CHEMOSENSORY PROTEIN A 29A-RELATED"/>
    <property type="match status" value="1"/>
</dbReference>
<dbReference type="Proteomes" id="UP001107558">
    <property type="component" value="Chromosome 1"/>
</dbReference>
<name>A0A9J6CKN2_POLVA</name>
<accession>A0A9J6CKN2</accession>
<reference evidence="2" key="1">
    <citation type="submission" date="2021-03" db="EMBL/GenBank/DDBJ databases">
        <title>Chromosome level genome of the anhydrobiotic midge Polypedilum vanderplanki.</title>
        <authorList>
            <person name="Yoshida Y."/>
            <person name="Kikawada T."/>
            <person name="Gusev O."/>
        </authorList>
    </citation>
    <scope>NUCLEOTIDE SEQUENCE</scope>
    <source>
        <strain evidence="2">NIAS01</strain>
        <tissue evidence="2">Whole body or cell culture</tissue>
    </source>
</reference>
<organism evidence="2 3">
    <name type="scientific">Polypedilum vanderplanki</name>
    <name type="common">Sleeping chironomid midge</name>
    <dbReference type="NCBI Taxonomy" id="319348"/>
    <lineage>
        <taxon>Eukaryota</taxon>
        <taxon>Metazoa</taxon>
        <taxon>Ecdysozoa</taxon>
        <taxon>Arthropoda</taxon>
        <taxon>Hexapoda</taxon>
        <taxon>Insecta</taxon>
        <taxon>Pterygota</taxon>
        <taxon>Neoptera</taxon>
        <taxon>Endopterygota</taxon>
        <taxon>Diptera</taxon>
        <taxon>Nematocera</taxon>
        <taxon>Chironomoidea</taxon>
        <taxon>Chironomidae</taxon>
        <taxon>Chironominae</taxon>
        <taxon>Polypedilum</taxon>
        <taxon>Polypedilum</taxon>
    </lineage>
</organism>
<dbReference type="OrthoDB" id="7728358at2759"/>
<dbReference type="InterPro" id="IPR036846">
    <property type="entry name" value="GM2-AP_sf"/>
</dbReference>
<comment type="caution">
    <text evidence="2">The sequence shown here is derived from an EMBL/GenBank/DDBJ whole genome shotgun (WGS) entry which is preliminary data.</text>
</comment>
<sequence length="151" mass="17567">MTEGRAIRGKNNEINFDGVKIKKLNKTNFALSGSMDVTVEIDDTFELECNLYKKQGNEYKLTPFHIGPYKFCDYIQNKALAYDEILECSDLPQRKDCPWKKEKYTFNKCLIPTNKVPKFLDGEYRVDVTLWKNKESAGGYQIFFYVISFVG</sequence>
<proteinExistence type="predicted"/>
<dbReference type="Gene3D" id="2.70.220.10">
    <property type="entry name" value="Ganglioside GM2 activator"/>
    <property type="match status" value="1"/>
</dbReference>
<dbReference type="EMBL" id="JADBJN010000001">
    <property type="protein sequence ID" value="KAG5682540.1"/>
    <property type="molecule type" value="Genomic_DNA"/>
</dbReference>
<evidence type="ECO:0000256" key="1">
    <source>
        <dbReference type="ARBA" id="ARBA00022729"/>
    </source>
</evidence>
<dbReference type="PANTHER" id="PTHR21112:SF0">
    <property type="entry name" value="CHEMOSENSORY PROTEIN A 29A-RELATED"/>
    <property type="match status" value="1"/>
</dbReference>
<protein>
    <recommendedName>
        <fullName evidence="4">MD-2-related lipid-recognition domain-containing protein</fullName>
    </recommendedName>
</protein>
<evidence type="ECO:0000313" key="2">
    <source>
        <dbReference type="EMBL" id="KAG5682540.1"/>
    </source>
</evidence>
<keyword evidence="1" id="KW-0732">Signal</keyword>
<evidence type="ECO:0008006" key="4">
    <source>
        <dbReference type="Google" id="ProtNLM"/>
    </source>
</evidence>
<dbReference type="InterPro" id="IPR010512">
    <property type="entry name" value="DUF1091"/>
</dbReference>
<dbReference type="Pfam" id="PF06477">
    <property type="entry name" value="DUF1091"/>
    <property type="match status" value="1"/>
</dbReference>
<keyword evidence="3" id="KW-1185">Reference proteome</keyword>
<gene>
    <name evidence="2" type="ORF">PVAND_011887</name>
</gene>